<feature type="region of interest" description="Disordered" evidence="4">
    <location>
        <begin position="157"/>
        <end position="184"/>
    </location>
</feature>
<proteinExistence type="predicted"/>
<dbReference type="Proteomes" id="UP000070700">
    <property type="component" value="Unassembled WGS sequence"/>
</dbReference>
<feature type="domain" description="RCC1-like" evidence="5">
    <location>
        <begin position="84"/>
        <end position="501"/>
    </location>
</feature>
<organism evidence="6 7">
    <name type="scientific">Mollisia scopiformis</name>
    <name type="common">Conifer needle endophyte fungus</name>
    <name type="synonym">Phialocephala scopiformis</name>
    <dbReference type="NCBI Taxonomy" id="149040"/>
    <lineage>
        <taxon>Eukaryota</taxon>
        <taxon>Fungi</taxon>
        <taxon>Dikarya</taxon>
        <taxon>Ascomycota</taxon>
        <taxon>Pezizomycotina</taxon>
        <taxon>Leotiomycetes</taxon>
        <taxon>Helotiales</taxon>
        <taxon>Mollisiaceae</taxon>
        <taxon>Mollisia</taxon>
    </lineage>
</organism>
<dbReference type="SUPFAM" id="SSF50985">
    <property type="entry name" value="RCC1/BLIP-II"/>
    <property type="match status" value="1"/>
</dbReference>
<keyword evidence="1" id="KW-0344">Guanine-nucleotide releasing factor</keyword>
<evidence type="ECO:0000259" key="5">
    <source>
        <dbReference type="Pfam" id="PF25390"/>
    </source>
</evidence>
<protein>
    <submittedName>
        <fullName evidence="6">RCC1/BLIP-II protein</fullName>
    </submittedName>
</protein>
<dbReference type="InterPro" id="IPR058923">
    <property type="entry name" value="RCC1-like_dom"/>
</dbReference>
<keyword evidence="7" id="KW-1185">Reference proteome</keyword>
<dbReference type="InParanoid" id="A0A132B4M2"/>
<evidence type="ECO:0000313" key="6">
    <source>
        <dbReference type="EMBL" id="KUJ07352.1"/>
    </source>
</evidence>
<feature type="repeat" description="RCC1" evidence="3">
    <location>
        <begin position="388"/>
        <end position="451"/>
    </location>
</feature>
<feature type="compositionally biased region" description="Low complexity" evidence="4">
    <location>
        <begin position="1"/>
        <end position="21"/>
    </location>
</feature>
<dbReference type="InterPro" id="IPR009091">
    <property type="entry name" value="RCC1/BLIP-II"/>
</dbReference>
<feature type="repeat" description="RCC1" evidence="3">
    <location>
        <begin position="331"/>
        <end position="387"/>
    </location>
</feature>
<evidence type="ECO:0000256" key="1">
    <source>
        <dbReference type="ARBA" id="ARBA00022658"/>
    </source>
</evidence>
<dbReference type="GeneID" id="28821002"/>
<dbReference type="PROSITE" id="PS00625">
    <property type="entry name" value="RCC1_1"/>
    <property type="match status" value="1"/>
</dbReference>
<dbReference type="FunCoup" id="A0A132B4M2">
    <property type="interactions" value="1007"/>
</dbReference>
<dbReference type="GO" id="GO:0005737">
    <property type="term" value="C:cytoplasm"/>
    <property type="evidence" value="ECO:0007669"/>
    <property type="project" value="TreeGrafter"/>
</dbReference>
<evidence type="ECO:0000256" key="4">
    <source>
        <dbReference type="SAM" id="MobiDB-lite"/>
    </source>
</evidence>
<dbReference type="EMBL" id="KQ947440">
    <property type="protein sequence ID" value="KUJ07352.1"/>
    <property type="molecule type" value="Genomic_DNA"/>
</dbReference>
<dbReference type="InterPro" id="IPR000408">
    <property type="entry name" value="Reg_chr_condens"/>
</dbReference>
<dbReference type="GO" id="GO:0005085">
    <property type="term" value="F:guanyl-nucleotide exchange factor activity"/>
    <property type="evidence" value="ECO:0007669"/>
    <property type="project" value="TreeGrafter"/>
</dbReference>
<dbReference type="STRING" id="149040.A0A132B4M2"/>
<dbReference type="OrthoDB" id="61110at2759"/>
<feature type="repeat" description="RCC1" evidence="3">
    <location>
        <begin position="144"/>
        <end position="212"/>
    </location>
</feature>
<sequence>MPRTTHSAKSVKTAATTAPSAKRTKKPGSKAPAKTVVGKHPTTAFSSKPAPSKKRTSAHEPTPAVAKRLKPDSAINSALSKTLDVFVFGSGESGELGLGPKATDGKQPTDVQRPRINRLLDAKTVGVVQIAVGGMHCVSLTQDQKILTWGVNDNGALGRDTDLDSEDEDEDSDLSPKESTPTAIPTEFFGKGVEAFVQVAATDSASFALTHDGSVYGWGTFSGDDGIMGLFTADAIEAVKRKDDKKKSQRKPARIPQLTKIKSLAIGTNHILALDIEGKVYAWGAGGQSQLGRRIVHRTRFQALTPCRFGLPQITYIAIGAYHSFAIDVKGQVYAWGLNNFGQTGIMIGAGEDDAFIEKPTVIENLRPYKIREIKGGSHHSIACTEDGKLLIWGRCDDGQAGIKLEDLRPEDLIFDSRGNLRILLKPTIIPEIQAVFVAAAIDNSIAIATDGKAYSWGYSDNYRTGLGTEESVKTPTLLQKGDVKGKRLTFAGCGGQFSVLAGPAEK</sequence>
<dbReference type="PROSITE" id="PS50012">
    <property type="entry name" value="RCC1_3"/>
    <property type="match status" value="7"/>
</dbReference>
<feature type="repeat" description="RCC1" evidence="3">
    <location>
        <begin position="452"/>
        <end position="505"/>
    </location>
</feature>
<dbReference type="AlphaFoldDB" id="A0A132B4M2"/>
<feature type="repeat" description="RCC1" evidence="3">
    <location>
        <begin position="213"/>
        <end position="277"/>
    </location>
</feature>
<reference evidence="6 7" key="1">
    <citation type="submission" date="2015-10" db="EMBL/GenBank/DDBJ databases">
        <title>Full genome of DAOMC 229536 Phialocephala scopiformis, a fungal endophyte of spruce producing the potent anti-insectan compound rugulosin.</title>
        <authorList>
            <consortium name="DOE Joint Genome Institute"/>
            <person name="Walker A.K."/>
            <person name="Frasz S.L."/>
            <person name="Seifert K.A."/>
            <person name="Miller J.D."/>
            <person name="Mondo S.J."/>
            <person name="Labutti K."/>
            <person name="Lipzen A."/>
            <person name="Dockter R."/>
            <person name="Kennedy M."/>
            <person name="Grigoriev I.V."/>
            <person name="Spatafora J.W."/>
        </authorList>
    </citation>
    <scope>NUCLEOTIDE SEQUENCE [LARGE SCALE GENOMIC DNA]</scope>
    <source>
        <strain evidence="6 7">CBS 120377</strain>
    </source>
</reference>
<dbReference type="PANTHER" id="PTHR45982">
    <property type="entry name" value="REGULATOR OF CHROMOSOME CONDENSATION"/>
    <property type="match status" value="1"/>
</dbReference>
<dbReference type="Pfam" id="PF25390">
    <property type="entry name" value="WD40_RLD"/>
    <property type="match status" value="1"/>
</dbReference>
<dbReference type="InterPro" id="IPR051553">
    <property type="entry name" value="Ran_GTPase-activating"/>
</dbReference>
<dbReference type="PRINTS" id="PR00633">
    <property type="entry name" value="RCCNDNSATION"/>
</dbReference>
<feature type="compositionally biased region" description="Acidic residues" evidence="4">
    <location>
        <begin position="163"/>
        <end position="173"/>
    </location>
</feature>
<dbReference type="RefSeq" id="XP_018061707.1">
    <property type="nucleotide sequence ID" value="XM_018211276.1"/>
</dbReference>
<keyword evidence="2" id="KW-0677">Repeat</keyword>
<accession>A0A132B4M2</accession>
<dbReference type="PANTHER" id="PTHR45982:SF1">
    <property type="entry name" value="REGULATOR OF CHROMOSOME CONDENSATION"/>
    <property type="match status" value="1"/>
</dbReference>
<dbReference type="KEGG" id="psco:LY89DRAFT_631438"/>
<evidence type="ECO:0000256" key="2">
    <source>
        <dbReference type="ARBA" id="ARBA00022737"/>
    </source>
</evidence>
<feature type="repeat" description="RCC1" evidence="3">
    <location>
        <begin position="83"/>
        <end position="143"/>
    </location>
</feature>
<feature type="repeat" description="RCC1" evidence="3">
    <location>
        <begin position="278"/>
        <end position="330"/>
    </location>
</feature>
<name>A0A132B4M2_MOLSC</name>
<feature type="region of interest" description="Disordered" evidence="4">
    <location>
        <begin position="1"/>
        <end position="66"/>
    </location>
</feature>
<dbReference type="Gene3D" id="2.130.10.30">
    <property type="entry name" value="Regulator of chromosome condensation 1/beta-lactamase-inhibitor protein II"/>
    <property type="match status" value="1"/>
</dbReference>
<gene>
    <name evidence="6" type="ORF">LY89DRAFT_631438</name>
</gene>
<evidence type="ECO:0000256" key="3">
    <source>
        <dbReference type="PROSITE-ProRule" id="PRU00235"/>
    </source>
</evidence>
<evidence type="ECO:0000313" key="7">
    <source>
        <dbReference type="Proteomes" id="UP000070700"/>
    </source>
</evidence>